<dbReference type="InterPro" id="IPR000674">
    <property type="entry name" value="Ald_Oxase/Xan_DH_a/b"/>
</dbReference>
<evidence type="ECO:0000313" key="2">
    <source>
        <dbReference type="EMBL" id="MEY2251559.1"/>
    </source>
</evidence>
<reference evidence="2 3" key="1">
    <citation type="journal article" date="2016" name="Int. J. Syst. Evol. Microbiol.">
        <title>Description of Comamonas sediminis sp. nov., isolated from lagoon sediments.</title>
        <authorList>
            <person name="Subhash Y."/>
            <person name="Bang J.J."/>
            <person name="You T.H."/>
            <person name="Lee S.S."/>
        </authorList>
    </citation>
    <scope>NUCLEOTIDE SEQUENCE [LARGE SCALE GENOMIC DNA]</scope>
    <source>
        <strain evidence="2 3">JCM 31169</strain>
    </source>
</reference>
<dbReference type="Pfam" id="PF20256">
    <property type="entry name" value="MoCoBD_2"/>
    <property type="match status" value="1"/>
</dbReference>
<dbReference type="Proteomes" id="UP001562178">
    <property type="component" value="Unassembled WGS sequence"/>
</dbReference>
<dbReference type="InterPro" id="IPR037165">
    <property type="entry name" value="AldOxase/xan_DH_Mopterin-bd_sf"/>
</dbReference>
<dbReference type="PANTHER" id="PTHR11908">
    <property type="entry name" value="XANTHINE DEHYDROGENASE"/>
    <property type="match status" value="1"/>
</dbReference>
<accession>A0ABV4B248</accession>
<dbReference type="InterPro" id="IPR046867">
    <property type="entry name" value="AldOxase/xan_DH_MoCoBD2"/>
</dbReference>
<organism evidence="2 3">
    <name type="scientific">Comamonas sediminis</name>
    <dbReference type="NCBI Taxonomy" id="1783360"/>
    <lineage>
        <taxon>Bacteria</taxon>
        <taxon>Pseudomonadati</taxon>
        <taxon>Pseudomonadota</taxon>
        <taxon>Betaproteobacteria</taxon>
        <taxon>Burkholderiales</taxon>
        <taxon>Comamonadaceae</taxon>
        <taxon>Comamonas</taxon>
    </lineage>
</organism>
<sequence length="728" mass="78404">MARYLGKGTTRVDGVAKVTGKAKYTAEFQVPHAAYGFVVLSTVAKGRITAIDTREAEQAAGVVRVFTHLNAGRLGKAPAADAEPQWAWPLQSDRVFFNGQPIALVVAESYEQARHAARLVKASYQSEAHTTALEAVLDKAKPSSDNTPPRGDPDKALQAAAVKVDAEYHIPINHHNPIEPHAAIALWEGDKLTVFDKTQEVYGVQKHLAEGLGVPAENIRVVSPFVGGAFGSSLKPNYYPSLTAMAARELKRPVKLVLTRAQMFTAHGYRPQTIQKVRLGADAHGKLQAMVQEAFHNTSSFETFSDNTTGFLKQVYACENLNMPLKVAATDLATPTWMRAPGAVSGMFALESAMDELAYALKMDPMELRLVNYAEVDPESGKPFSSKALRECYRLGAEKFGWKNRKPEPRSMRDGKLLVGWGMASSVWGAMQMPASAKITFRPDGTATVSSATSDIGPGTYTVMTMIAAEFLGLPLDQVSFELGDTRQPKAPAQGGSWTTSSVGSAVRGAALDITAKLLALAQRDAHSPLQGASADDVEMLDGRLQRKSDTARGVDIAGLMRSTGTDEITEVYQSTPSPERDKYASLAHGAQFVEVKVDPDLGTVQVTRVIEITACGKILNPLASHSQEIGGVVWGIGMALEEGTEVDHRTGRFMNANLQHYHVPVNADIHAIETVFVEEDDTIVNPLGVKGMGELGMVGIPAAIANAVYHATGKRIRSLPITPDKLL</sequence>
<dbReference type="SMART" id="SM01008">
    <property type="entry name" value="Ald_Xan_dh_C"/>
    <property type="match status" value="1"/>
</dbReference>
<dbReference type="InterPro" id="IPR008274">
    <property type="entry name" value="AldOxase/xan_DH_MoCoBD1"/>
</dbReference>
<dbReference type="Pfam" id="PF02738">
    <property type="entry name" value="MoCoBD_1"/>
    <property type="match status" value="1"/>
</dbReference>
<dbReference type="Gene3D" id="3.90.1170.50">
    <property type="entry name" value="Aldehyde oxidase/xanthine dehydrogenase, a/b hammerhead"/>
    <property type="match status" value="1"/>
</dbReference>
<feature type="domain" description="Aldehyde oxidase/xanthine dehydrogenase a/b hammerhead" evidence="1">
    <location>
        <begin position="19"/>
        <end position="128"/>
    </location>
</feature>
<keyword evidence="3" id="KW-1185">Reference proteome</keyword>
<dbReference type="EMBL" id="JBGBDC010000004">
    <property type="protein sequence ID" value="MEY2251559.1"/>
    <property type="molecule type" value="Genomic_DNA"/>
</dbReference>
<evidence type="ECO:0000313" key="3">
    <source>
        <dbReference type="Proteomes" id="UP001562178"/>
    </source>
</evidence>
<dbReference type="InterPro" id="IPR036856">
    <property type="entry name" value="Ald_Oxase/Xan_DH_a/b_sf"/>
</dbReference>
<comment type="caution">
    <text evidence="2">The sequence shown here is derived from an EMBL/GenBank/DDBJ whole genome shotgun (WGS) entry which is preliminary data.</text>
</comment>
<protein>
    <submittedName>
        <fullName evidence="2">Xanthine dehydrogenase family protein molybdopterin-binding subunit</fullName>
    </submittedName>
</protein>
<dbReference type="InterPro" id="IPR016208">
    <property type="entry name" value="Ald_Oxase/xanthine_DH-like"/>
</dbReference>
<gene>
    <name evidence="2" type="ORF">AB7A72_11145</name>
</gene>
<evidence type="ECO:0000259" key="1">
    <source>
        <dbReference type="SMART" id="SM01008"/>
    </source>
</evidence>
<dbReference type="Pfam" id="PF01315">
    <property type="entry name" value="Ald_Xan_dh_C"/>
    <property type="match status" value="1"/>
</dbReference>
<proteinExistence type="predicted"/>
<dbReference type="PANTHER" id="PTHR11908:SF153">
    <property type="entry name" value="DEHYDROGENASE"/>
    <property type="match status" value="1"/>
</dbReference>
<name>A0ABV4B248_9BURK</name>
<dbReference type="Gene3D" id="3.30.365.10">
    <property type="entry name" value="Aldehyde oxidase/xanthine dehydrogenase, molybdopterin binding domain"/>
    <property type="match status" value="4"/>
</dbReference>
<dbReference type="RefSeq" id="WP_369459994.1">
    <property type="nucleotide sequence ID" value="NZ_JBGBDC010000004.1"/>
</dbReference>
<dbReference type="SUPFAM" id="SSF56003">
    <property type="entry name" value="Molybdenum cofactor-binding domain"/>
    <property type="match status" value="1"/>
</dbReference>
<dbReference type="SUPFAM" id="SSF54665">
    <property type="entry name" value="CO dehydrogenase molybdoprotein N-domain-like"/>
    <property type="match status" value="1"/>
</dbReference>